<dbReference type="PANTHER" id="PTHR21310:SF55">
    <property type="entry name" value="AMINOGLYCOSIDE PHOSPHOTRANSFERASE DOMAIN-CONTAINING PROTEIN"/>
    <property type="match status" value="1"/>
</dbReference>
<dbReference type="InterPro" id="IPR051678">
    <property type="entry name" value="AGP_Transferase"/>
</dbReference>
<dbReference type="InterPro" id="IPR011009">
    <property type="entry name" value="Kinase-like_dom_sf"/>
</dbReference>
<keyword evidence="3" id="KW-1185">Reference proteome</keyword>
<evidence type="ECO:0000313" key="2">
    <source>
        <dbReference type="EMBL" id="KAJ3997726.1"/>
    </source>
</evidence>
<evidence type="ECO:0000313" key="3">
    <source>
        <dbReference type="Proteomes" id="UP001163828"/>
    </source>
</evidence>
<sequence>MLLHLIHQFWNEKRYIEHCMNREWPHGRNFAEPLKADKLIRLDGQFFAELICQPGSKSHCESAESLSGGHSRFNSMLYVSLVIPNRFHWLRDKLENIVSKLWDVTFGRFIFVKDLGRRDATVEVATMKFIRQHTSIPVPKALGVLRYRGKQHIFMTRLAGKEIDDRQWKVYSQDTKDAILSQLRSFITQLRQIGPPPQSPPFICNILGGPIMDHRLCVDHPYGPYRDEEQMNLQIRQGLTVDRFAEIGKLPKEVTELIRQSHDLRHPIVFTHNDIAMRNIMIDGDRVTGLIDWECAGWLPAHWEYVKANWTEFYVKEWVRDLRTFIPPFDMENEADRAIGWSRSWMASLDIPFDPSWDFSWESWKAQNP</sequence>
<comment type="caution">
    <text evidence="2">The sequence shown here is derived from an EMBL/GenBank/DDBJ whole genome shotgun (WGS) entry which is preliminary data.</text>
</comment>
<proteinExistence type="predicted"/>
<protein>
    <submittedName>
        <fullName evidence="2">Kinase-like domain-containing protein</fullName>
    </submittedName>
</protein>
<gene>
    <name evidence="2" type="ORF">F5050DRAFT_1366584</name>
</gene>
<accession>A0ABQ8QGW2</accession>
<dbReference type="CDD" id="cd05120">
    <property type="entry name" value="APH_ChoK_like"/>
    <property type="match status" value="1"/>
</dbReference>
<dbReference type="Pfam" id="PF01636">
    <property type="entry name" value="APH"/>
    <property type="match status" value="1"/>
</dbReference>
<name>A0ABQ8QGW2_9AGAR</name>
<dbReference type="InterPro" id="IPR002575">
    <property type="entry name" value="Aminoglycoside_PTrfase"/>
</dbReference>
<dbReference type="PANTHER" id="PTHR21310">
    <property type="entry name" value="AMINOGLYCOSIDE PHOSPHOTRANSFERASE-RELATED-RELATED"/>
    <property type="match status" value="1"/>
</dbReference>
<evidence type="ECO:0000259" key="1">
    <source>
        <dbReference type="Pfam" id="PF01636"/>
    </source>
</evidence>
<dbReference type="EMBL" id="MU790575">
    <property type="protein sequence ID" value="KAJ3997726.1"/>
    <property type="molecule type" value="Genomic_DNA"/>
</dbReference>
<dbReference type="Gene3D" id="3.90.1200.10">
    <property type="match status" value="1"/>
</dbReference>
<dbReference type="SUPFAM" id="SSF56112">
    <property type="entry name" value="Protein kinase-like (PK-like)"/>
    <property type="match status" value="1"/>
</dbReference>
<dbReference type="Proteomes" id="UP001163828">
    <property type="component" value="Unassembled WGS sequence"/>
</dbReference>
<organism evidence="2 3">
    <name type="scientific">Lentinula boryana</name>
    <dbReference type="NCBI Taxonomy" id="40481"/>
    <lineage>
        <taxon>Eukaryota</taxon>
        <taxon>Fungi</taxon>
        <taxon>Dikarya</taxon>
        <taxon>Basidiomycota</taxon>
        <taxon>Agaricomycotina</taxon>
        <taxon>Agaricomycetes</taxon>
        <taxon>Agaricomycetidae</taxon>
        <taxon>Agaricales</taxon>
        <taxon>Marasmiineae</taxon>
        <taxon>Omphalotaceae</taxon>
        <taxon>Lentinula</taxon>
    </lineage>
</organism>
<feature type="domain" description="Aminoglycoside phosphotransferase" evidence="1">
    <location>
        <begin position="118"/>
        <end position="319"/>
    </location>
</feature>
<reference evidence="2" key="1">
    <citation type="submission" date="2022-08" db="EMBL/GenBank/DDBJ databases">
        <authorList>
            <consortium name="DOE Joint Genome Institute"/>
            <person name="Min B."/>
            <person name="Riley R."/>
            <person name="Sierra-Patev S."/>
            <person name="Naranjo-Ortiz M."/>
            <person name="Looney B."/>
            <person name="Konkel Z."/>
            <person name="Slot J.C."/>
            <person name="Sakamoto Y."/>
            <person name="Steenwyk J.L."/>
            <person name="Rokas A."/>
            <person name="Carro J."/>
            <person name="Camarero S."/>
            <person name="Ferreira P."/>
            <person name="Molpeceres G."/>
            <person name="Ruiz-Duenas F.J."/>
            <person name="Serrano A."/>
            <person name="Henrissat B."/>
            <person name="Drula E."/>
            <person name="Hughes K.W."/>
            <person name="Mata J.L."/>
            <person name="Ishikawa N.K."/>
            <person name="Vargas-Isla R."/>
            <person name="Ushijima S."/>
            <person name="Smith C.A."/>
            <person name="Ahrendt S."/>
            <person name="Andreopoulos W."/>
            <person name="He G."/>
            <person name="Labutti K."/>
            <person name="Lipzen A."/>
            <person name="Ng V."/>
            <person name="Sandor L."/>
            <person name="Barry K."/>
            <person name="Martinez A.T."/>
            <person name="Xiao Y."/>
            <person name="Gibbons J.G."/>
            <person name="Terashima K."/>
            <person name="Hibbett D.S."/>
            <person name="Grigoriev I.V."/>
        </authorList>
    </citation>
    <scope>NUCLEOTIDE SEQUENCE</scope>
    <source>
        <strain evidence="2">TFB10827</strain>
    </source>
</reference>